<evidence type="ECO:0008006" key="3">
    <source>
        <dbReference type="Google" id="ProtNLM"/>
    </source>
</evidence>
<dbReference type="RefSeq" id="WP_060651782.1">
    <property type="nucleotide sequence ID" value="NZ_AZXY01000004.1"/>
</dbReference>
<proteinExistence type="predicted"/>
<name>A0A0V9ULX7_9NOCA</name>
<organism evidence="1 2">
    <name type="scientific">Rhodococcus pyridinivorans KG-16</name>
    <dbReference type="NCBI Taxonomy" id="1441730"/>
    <lineage>
        <taxon>Bacteria</taxon>
        <taxon>Bacillati</taxon>
        <taxon>Actinomycetota</taxon>
        <taxon>Actinomycetes</taxon>
        <taxon>Mycobacteriales</taxon>
        <taxon>Nocardiaceae</taxon>
        <taxon>Rhodococcus</taxon>
    </lineage>
</organism>
<dbReference type="SUPFAM" id="SSF47789">
    <property type="entry name" value="C-terminal domain of RNA polymerase alpha subunit"/>
    <property type="match status" value="1"/>
</dbReference>
<dbReference type="PATRIC" id="fig|1441730.3.peg.2170"/>
<reference evidence="2" key="1">
    <citation type="submission" date="2015-01" db="EMBL/GenBank/DDBJ databases">
        <title>Draft genome sequence of Rhodococcus pyridinivorans strain KG-16, a hydrocarbon-degrading bacterium.</title>
        <authorList>
            <person name="Aggarwal R.K."/>
            <person name="Dawar C."/>
        </authorList>
    </citation>
    <scope>NUCLEOTIDE SEQUENCE [LARGE SCALE GENOMIC DNA]</scope>
    <source>
        <strain evidence="2">KG-16</strain>
    </source>
</reference>
<reference evidence="1 2" key="2">
    <citation type="journal article" date="2016" name="Genome Announc.">
        <title>Draft Genome Sequence of a Versatile Hydrocarbon-Degrading Bacterium, Rhodococcus pyridinivorans Strain KG-16, Collected from Oil Fields in India.</title>
        <authorList>
            <person name="Aggarwal R.K."/>
            <person name="Dawar C."/>
            <person name="Phanindranath R."/>
            <person name="Mutnuri L."/>
            <person name="Dayal A.M."/>
        </authorList>
    </citation>
    <scope>NUCLEOTIDE SEQUENCE [LARGE SCALE GENOMIC DNA]</scope>
    <source>
        <strain evidence="1 2">KG-16</strain>
    </source>
</reference>
<gene>
    <name evidence="1" type="ORF">Z045_10420</name>
</gene>
<dbReference type="Gene3D" id="1.10.150.20">
    <property type="entry name" value="5' to 3' exonuclease, C-terminal subdomain"/>
    <property type="match status" value="1"/>
</dbReference>
<dbReference type="Pfam" id="PF14520">
    <property type="entry name" value="HHH_5"/>
    <property type="match status" value="1"/>
</dbReference>
<evidence type="ECO:0000313" key="2">
    <source>
        <dbReference type="Proteomes" id="UP000053060"/>
    </source>
</evidence>
<sequence length="65" mass="6813">MTTPPGDLPAIGSPATRALLAEGIRTLDDVARHSRRELAALHGVGPKALRILEEALAARGLTFAE</sequence>
<dbReference type="EMBL" id="AZXY01000004">
    <property type="protein sequence ID" value="KSZ59007.1"/>
    <property type="molecule type" value="Genomic_DNA"/>
</dbReference>
<dbReference type="Proteomes" id="UP000053060">
    <property type="component" value="Unassembled WGS sequence"/>
</dbReference>
<dbReference type="AlphaFoldDB" id="A0A0V9ULX7"/>
<accession>A0A0V9ULX7</accession>
<comment type="caution">
    <text evidence="1">The sequence shown here is derived from an EMBL/GenBank/DDBJ whole genome shotgun (WGS) entry which is preliminary data.</text>
</comment>
<protein>
    <recommendedName>
        <fullName evidence="3">DNA-binding protein</fullName>
    </recommendedName>
</protein>
<evidence type="ECO:0000313" key="1">
    <source>
        <dbReference type="EMBL" id="KSZ59007.1"/>
    </source>
</evidence>